<dbReference type="RefSeq" id="WP_219057976.1">
    <property type="nucleotide sequence ID" value="NZ_JAHBBH010000004.1"/>
</dbReference>
<dbReference type="Proteomes" id="UP000700815">
    <property type="component" value="Unassembled WGS sequence"/>
</dbReference>
<proteinExistence type="predicted"/>
<sequence length="529" mass="58111">MSSNLVKGVAALSAVVMAGTLAACGNTAEQGAMQDGKPLVTITVIPTATAKPMKTMKWRLELEKACDCKIKWVETNQQSWDGGQKNAILASGDISDITIWGVLQTDIAKNQDIFEDLSDDLDSMPTVKQYLEEDKAARQYATSLDGGIYLLPSDISAANPVRVGGQTMMINKAWLDKLGLEIPTTWDELTNVLEAFKTQDPNGNGKADEIPFDIRKLATNGFGWWDPYLLLNSTGIATQMSGEVGSRGLFAEDGTIKNWMLDDRFRQVTQYYHDLMAKGLVPDNALTKADDKYYAELGGDENGDALVGVAFGWNTLAFGTDLADQYVTMPAPVAPGAEKSVWEPNVPATSRGAVVKKDAAHKEQIFKILDKWYSQDISVQSQYGDFGDYVEKIDDKTFKVLPAASADSSVMVTLADRGISYLREGTTIEGVPDLEASNKDWPVYADYQPAEDSGDYVPRHVMLSGDDSSTVTNNNIAIFDYAIPVIGNFIKNGVDDAGWNKFKETLKGLNIEQNVEIWQKTYDEYQKIQ</sequence>
<feature type="signal peptide" evidence="2">
    <location>
        <begin position="1"/>
        <end position="22"/>
    </location>
</feature>
<dbReference type="PANTHER" id="PTHR43649">
    <property type="entry name" value="ARABINOSE-BINDING PROTEIN-RELATED"/>
    <property type="match status" value="1"/>
</dbReference>
<comment type="caution">
    <text evidence="3">The sequence shown here is derived from an EMBL/GenBank/DDBJ whole genome shotgun (WGS) entry which is preliminary data.</text>
</comment>
<gene>
    <name evidence="3" type="ORF">KIH79_02680</name>
</gene>
<evidence type="ECO:0000256" key="2">
    <source>
        <dbReference type="SAM" id="SignalP"/>
    </source>
</evidence>
<dbReference type="PROSITE" id="PS51257">
    <property type="entry name" value="PROKAR_LIPOPROTEIN"/>
    <property type="match status" value="1"/>
</dbReference>
<accession>A0ABS6WCU6</accession>
<evidence type="ECO:0000313" key="3">
    <source>
        <dbReference type="EMBL" id="MBW3091874.1"/>
    </source>
</evidence>
<keyword evidence="1 2" id="KW-0732">Signal</keyword>
<keyword evidence="4" id="KW-1185">Reference proteome</keyword>
<feature type="chain" id="PRO_5046623919" evidence="2">
    <location>
        <begin position="23"/>
        <end position="529"/>
    </location>
</feature>
<reference evidence="3 4" key="1">
    <citation type="submission" date="2021-05" db="EMBL/GenBank/DDBJ databases">
        <title>Phylogenetic classification of ten novel species belonging to the genus Bifidobacterium comprising B. colchicus sp. nov., B. abeli sp. nov., B. bicoloris sp. nov., B. guerezis sp. nov., B. rosaliae sp. nov., B. santillanensis sp. nov., B. argentati sp. nov., B. amazzoni sp. nov., B. pluviali sp. nov., and B. pinnaculum sp. nov.</title>
        <authorList>
            <person name="Lugli G.A."/>
            <person name="Ruiz Garcia L."/>
            <person name="Margolles A."/>
            <person name="Ventura M."/>
        </authorList>
    </citation>
    <scope>NUCLEOTIDE SEQUENCE [LARGE SCALE GENOMIC DNA]</scope>
    <source>
        <strain evidence="3 4">82T10</strain>
    </source>
</reference>
<dbReference type="InterPro" id="IPR050490">
    <property type="entry name" value="Bact_solute-bd_prot1"/>
</dbReference>
<protein>
    <submittedName>
        <fullName evidence="3">Extracellular solute-binding protein</fullName>
    </submittedName>
</protein>
<evidence type="ECO:0000256" key="1">
    <source>
        <dbReference type="ARBA" id="ARBA00022729"/>
    </source>
</evidence>
<organism evidence="3 4">
    <name type="scientific">Bifidobacterium miconis</name>
    <dbReference type="NCBI Taxonomy" id="2834435"/>
    <lineage>
        <taxon>Bacteria</taxon>
        <taxon>Bacillati</taxon>
        <taxon>Actinomycetota</taxon>
        <taxon>Actinomycetes</taxon>
        <taxon>Bifidobacteriales</taxon>
        <taxon>Bifidobacteriaceae</taxon>
        <taxon>Bifidobacterium</taxon>
    </lineage>
</organism>
<dbReference type="PANTHER" id="PTHR43649:SF33">
    <property type="entry name" value="POLYGALACTURONAN_RHAMNOGALACTURONAN-BINDING PROTEIN YTCQ"/>
    <property type="match status" value="1"/>
</dbReference>
<dbReference type="EMBL" id="JAHBBH010000004">
    <property type="protein sequence ID" value="MBW3091874.1"/>
    <property type="molecule type" value="Genomic_DNA"/>
</dbReference>
<name>A0ABS6WCU6_9BIFI</name>
<evidence type="ECO:0000313" key="4">
    <source>
        <dbReference type="Proteomes" id="UP000700815"/>
    </source>
</evidence>